<proteinExistence type="predicted"/>
<name>A0A375J051_9BURK</name>
<dbReference type="EMBL" id="OVTA01000009">
    <property type="protein sequence ID" value="SPR97293.1"/>
    <property type="molecule type" value="Genomic_DNA"/>
</dbReference>
<sequence length="108" mass="11572">MNGRASAARIACARSTRRLGAGNDPCPPRAFDANPARARALGYNADRTGLLAWWRGQPGQVGNEAATAVFRQCRGSGSSTSHFPFRSTPSLKPVYRARQRLAGQSLSL</sequence>
<dbReference type="Proteomes" id="UP000256805">
    <property type="component" value="Unassembled WGS sequence"/>
</dbReference>
<evidence type="ECO:0000313" key="1">
    <source>
        <dbReference type="EMBL" id="SPR97293.1"/>
    </source>
</evidence>
<protein>
    <submittedName>
        <fullName evidence="1">Uncharacterized protein</fullName>
    </submittedName>
</protein>
<accession>A0A375J051</accession>
<evidence type="ECO:0000313" key="2">
    <source>
        <dbReference type="Proteomes" id="UP000256805"/>
    </source>
</evidence>
<organism evidence="1 2">
    <name type="scientific">Cupriavidus taiwanensis</name>
    <dbReference type="NCBI Taxonomy" id="164546"/>
    <lineage>
        <taxon>Bacteria</taxon>
        <taxon>Pseudomonadati</taxon>
        <taxon>Pseudomonadota</taxon>
        <taxon>Betaproteobacteria</taxon>
        <taxon>Burkholderiales</taxon>
        <taxon>Burkholderiaceae</taxon>
        <taxon>Cupriavidus</taxon>
    </lineage>
</organism>
<reference evidence="1 2" key="1">
    <citation type="submission" date="2018-01" db="EMBL/GenBank/DDBJ databases">
        <authorList>
            <person name="Gaut B.S."/>
            <person name="Morton B.R."/>
            <person name="Clegg M.T."/>
            <person name="Duvall M.R."/>
        </authorList>
    </citation>
    <scope>NUCLEOTIDE SEQUENCE [LARGE SCALE GENOMIC DNA]</scope>
    <source>
        <strain evidence="1">Cupriavidus taiwanensis cmp 52</strain>
    </source>
</reference>
<gene>
    <name evidence="1" type="ORF">CBM2634_A170023</name>
</gene>
<dbReference type="AlphaFoldDB" id="A0A375J051"/>